<evidence type="ECO:0000313" key="4">
    <source>
        <dbReference type="Proteomes" id="UP000830401"/>
    </source>
</evidence>
<geneLocation type="plasmid" evidence="3 4">
    <name>unnamed3</name>
</geneLocation>
<feature type="chain" id="PRO_5045228301" description="Beta-galactosidase" evidence="2">
    <location>
        <begin position="31"/>
        <end position="120"/>
    </location>
</feature>
<proteinExistence type="predicted"/>
<name>A0ABY4GE57_9BACT</name>
<keyword evidence="4" id="KW-1185">Reference proteome</keyword>
<feature type="signal peptide" evidence="2">
    <location>
        <begin position="1"/>
        <end position="30"/>
    </location>
</feature>
<evidence type="ECO:0000313" key="3">
    <source>
        <dbReference type="EMBL" id="UOQ69138.1"/>
    </source>
</evidence>
<dbReference type="Gene3D" id="2.60.120.260">
    <property type="entry name" value="Galactose-binding domain-like"/>
    <property type="match status" value="1"/>
</dbReference>
<reference evidence="3" key="1">
    <citation type="submission" date="2022-04" db="EMBL/GenBank/DDBJ databases">
        <title>Hymenobacter sp. isolated from the air.</title>
        <authorList>
            <person name="Won M."/>
            <person name="Lee C.-M."/>
            <person name="Woen H.-Y."/>
            <person name="Kwon S.-W."/>
        </authorList>
    </citation>
    <scope>NUCLEOTIDE SEQUENCE</scope>
    <source>
        <strain evidence="3">5420S-77</strain>
        <plasmid evidence="3">unnamed3</plasmid>
    </source>
</reference>
<evidence type="ECO:0008006" key="5">
    <source>
        <dbReference type="Google" id="ProtNLM"/>
    </source>
</evidence>
<keyword evidence="3" id="KW-0614">Plasmid</keyword>
<sequence>MPPSLLRIPALTRRSVLLLTAALAAVSARAQTPARLTTSFDADWRFALQDAPGAEQVTFNDAGWKTVAVPHDWSIAGPYDRANPPHAGAATCPAAWAGTASSSPCPRPTPSARCGWNSTG</sequence>
<gene>
    <name evidence="3" type="ORF">MUN86_25825</name>
</gene>
<dbReference type="Proteomes" id="UP000830401">
    <property type="component" value="Plasmid unnamed3"/>
</dbReference>
<organism evidence="3 4">
    <name type="scientific">Hymenobacter volaticus</name>
    <dbReference type="NCBI Taxonomy" id="2932254"/>
    <lineage>
        <taxon>Bacteria</taxon>
        <taxon>Pseudomonadati</taxon>
        <taxon>Bacteroidota</taxon>
        <taxon>Cytophagia</taxon>
        <taxon>Cytophagales</taxon>
        <taxon>Hymenobacteraceae</taxon>
        <taxon>Hymenobacter</taxon>
    </lineage>
</organism>
<evidence type="ECO:0000256" key="2">
    <source>
        <dbReference type="SAM" id="SignalP"/>
    </source>
</evidence>
<accession>A0ABY4GE57</accession>
<dbReference type="RefSeq" id="WP_245126892.1">
    <property type="nucleotide sequence ID" value="NZ_CP095064.1"/>
</dbReference>
<evidence type="ECO:0000256" key="1">
    <source>
        <dbReference type="SAM" id="MobiDB-lite"/>
    </source>
</evidence>
<dbReference type="EMBL" id="CP095064">
    <property type="protein sequence ID" value="UOQ69138.1"/>
    <property type="molecule type" value="Genomic_DNA"/>
</dbReference>
<dbReference type="InterPro" id="IPR008979">
    <property type="entry name" value="Galactose-bd-like_sf"/>
</dbReference>
<feature type="region of interest" description="Disordered" evidence="1">
    <location>
        <begin position="98"/>
        <end position="120"/>
    </location>
</feature>
<dbReference type="SUPFAM" id="SSF49785">
    <property type="entry name" value="Galactose-binding domain-like"/>
    <property type="match status" value="1"/>
</dbReference>
<protein>
    <recommendedName>
        <fullName evidence="5">Beta-galactosidase</fullName>
    </recommendedName>
</protein>
<keyword evidence="2" id="KW-0732">Signal</keyword>